<dbReference type="Proteomes" id="UP001597417">
    <property type="component" value="Unassembled WGS sequence"/>
</dbReference>
<keyword evidence="3" id="KW-1185">Reference proteome</keyword>
<proteinExistence type="predicted"/>
<dbReference type="EMBL" id="JBHUKR010000020">
    <property type="protein sequence ID" value="MFD2420684.1"/>
    <property type="molecule type" value="Genomic_DNA"/>
</dbReference>
<sequence>MVANDGFIKYNHDALHETVQQMFNANNQITQQMEDLENQVKANKELYLGSSSDQYGMNAQKIGNDLLESTERLHQVAGNVQDGSQELEDQDKHLAQLFQ</sequence>
<name>A0ABW5G092_9PSEU</name>
<gene>
    <name evidence="2" type="ORF">ACFSXZ_30585</name>
</gene>
<organism evidence="2 3">
    <name type="scientific">Amycolatopsis pigmentata</name>
    <dbReference type="NCBI Taxonomy" id="450801"/>
    <lineage>
        <taxon>Bacteria</taxon>
        <taxon>Bacillati</taxon>
        <taxon>Actinomycetota</taxon>
        <taxon>Actinomycetes</taxon>
        <taxon>Pseudonocardiales</taxon>
        <taxon>Pseudonocardiaceae</taxon>
        <taxon>Amycolatopsis</taxon>
    </lineage>
</organism>
<dbReference type="InterPro" id="IPR036689">
    <property type="entry name" value="ESAT-6-like_sf"/>
</dbReference>
<evidence type="ECO:0000256" key="1">
    <source>
        <dbReference type="SAM" id="Coils"/>
    </source>
</evidence>
<accession>A0ABW5G092</accession>
<comment type="caution">
    <text evidence="2">The sequence shown here is derived from an EMBL/GenBank/DDBJ whole genome shotgun (WGS) entry which is preliminary data.</text>
</comment>
<feature type="coiled-coil region" evidence="1">
    <location>
        <begin position="19"/>
        <end position="46"/>
    </location>
</feature>
<evidence type="ECO:0000313" key="3">
    <source>
        <dbReference type="Proteomes" id="UP001597417"/>
    </source>
</evidence>
<dbReference type="SUPFAM" id="SSF140453">
    <property type="entry name" value="EsxAB dimer-like"/>
    <property type="match status" value="1"/>
</dbReference>
<keyword evidence="1" id="KW-0175">Coiled coil</keyword>
<protein>
    <submittedName>
        <fullName evidence="2">WXG100 family type VII secretion target</fullName>
    </submittedName>
</protein>
<evidence type="ECO:0000313" key="2">
    <source>
        <dbReference type="EMBL" id="MFD2420684.1"/>
    </source>
</evidence>
<dbReference type="RefSeq" id="WP_378268870.1">
    <property type="nucleotide sequence ID" value="NZ_JBHUKR010000020.1"/>
</dbReference>
<dbReference type="Gene3D" id="1.10.287.1060">
    <property type="entry name" value="ESAT-6-like"/>
    <property type="match status" value="1"/>
</dbReference>
<reference evidence="3" key="1">
    <citation type="journal article" date="2019" name="Int. J. Syst. Evol. Microbiol.">
        <title>The Global Catalogue of Microorganisms (GCM) 10K type strain sequencing project: providing services to taxonomists for standard genome sequencing and annotation.</title>
        <authorList>
            <consortium name="The Broad Institute Genomics Platform"/>
            <consortium name="The Broad Institute Genome Sequencing Center for Infectious Disease"/>
            <person name="Wu L."/>
            <person name="Ma J."/>
        </authorList>
    </citation>
    <scope>NUCLEOTIDE SEQUENCE [LARGE SCALE GENOMIC DNA]</scope>
    <source>
        <strain evidence="3">CGMCC 4.7645</strain>
    </source>
</reference>